<keyword evidence="2" id="KW-0732">Signal</keyword>
<organism evidence="3 4">
    <name type="scientific">Micavibrio aeruginosavorus</name>
    <dbReference type="NCBI Taxonomy" id="349221"/>
    <lineage>
        <taxon>Bacteria</taxon>
        <taxon>Pseudomonadati</taxon>
        <taxon>Bdellovibrionota</taxon>
        <taxon>Bdellovibrionia</taxon>
        <taxon>Bdellovibrionales</taxon>
        <taxon>Pseudobdellovibrionaceae</taxon>
        <taxon>Micavibrio</taxon>
    </lineage>
</organism>
<proteinExistence type="predicted"/>
<gene>
    <name evidence="3" type="ORF">DI551_11080</name>
</gene>
<accession>A0A2W5MZ88</accession>
<dbReference type="Proteomes" id="UP000249417">
    <property type="component" value="Unassembled WGS sequence"/>
</dbReference>
<dbReference type="AlphaFoldDB" id="A0A2W5MZ88"/>
<dbReference type="InterPro" id="IPR032325">
    <property type="entry name" value="DUF4852"/>
</dbReference>
<feature type="signal peptide" evidence="2">
    <location>
        <begin position="1"/>
        <end position="25"/>
    </location>
</feature>
<comment type="caution">
    <text evidence="3">The sequence shown here is derived from an EMBL/GenBank/DDBJ whole genome shotgun (WGS) entry which is preliminary data.</text>
</comment>
<protein>
    <recommendedName>
        <fullName evidence="5">DUF4852 domain-containing protein</fullName>
    </recommendedName>
</protein>
<name>A0A2W5MZ88_9BACT</name>
<evidence type="ECO:0008006" key="5">
    <source>
        <dbReference type="Google" id="ProtNLM"/>
    </source>
</evidence>
<dbReference type="Pfam" id="PF16144">
    <property type="entry name" value="DUF4852"/>
    <property type="match status" value="1"/>
</dbReference>
<sequence length="316" mass="36266">MKLDSIFRIFSVLCALLIFQGPAQAQGEQSVPPATKDKPVAQQSLPSDDAEVTILRDEYAGKYSPASLQNLSKLYWRLGAFDFDDTAAVGNYLKINDCKIYTEYTNDDLEWKEIVQVMKKHLEDNSPSFPLTFQFILELHLGRYDPERGGFEIVDRTGFKDAKRIEVASIDTNREICYDYAQIPDYPRSLIVLPTKPFTIDFVELDEHVAQAYILRKKSEYSRLDESQRVRRYERDAYLRLRVTFSQYHGNLMGERGQLMSILYGRIDGYDVFEDSNQKRLMLSVNLEDATKEAPKMSIPKPQESSAPETAPTPAQ</sequence>
<evidence type="ECO:0000256" key="2">
    <source>
        <dbReference type="SAM" id="SignalP"/>
    </source>
</evidence>
<feature type="chain" id="PRO_5015839336" description="DUF4852 domain-containing protein" evidence="2">
    <location>
        <begin position="26"/>
        <end position="316"/>
    </location>
</feature>
<evidence type="ECO:0000256" key="1">
    <source>
        <dbReference type="SAM" id="MobiDB-lite"/>
    </source>
</evidence>
<evidence type="ECO:0000313" key="3">
    <source>
        <dbReference type="EMBL" id="PZQ43965.1"/>
    </source>
</evidence>
<evidence type="ECO:0000313" key="4">
    <source>
        <dbReference type="Proteomes" id="UP000249417"/>
    </source>
</evidence>
<dbReference type="EMBL" id="QFQB01000118">
    <property type="protein sequence ID" value="PZQ43965.1"/>
    <property type="molecule type" value="Genomic_DNA"/>
</dbReference>
<reference evidence="3 4" key="1">
    <citation type="submission" date="2017-08" db="EMBL/GenBank/DDBJ databases">
        <title>Infants hospitalized years apart are colonized by the same room-sourced microbial strains.</title>
        <authorList>
            <person name="Brooks B."/>
            <person name="Olm M.R."/>
            <person name="Firek B.A."/>
            <person name="Baker R."/>
            <person name="Thomas B.C."/>
            <person name="Morowitz M.J."/>
            <person name="Banfield J.F."/>
        </authorList>
    </citation>
    <scope>NUCLEOTIDE SEQUENCE [LARGE SCALE GENOMIC DNA]</scope>
    <source>
        <strain evidence="3">S2_005_002_R2_29</strain>
    </source>
</reference>
<feature type="region of interest" description="Disordered" evidence="1">
    <location>
        <begin position="291"/>
        <end position="316"/>
    </location>
</feature>